<gene>
    <name evidence="7" type="ORF">F9278_41725</name>
</gene>
<reference evidence="7 8" key="1">
    <citation type="submission" date="2019-10" db="EMBL/GenBank/DDBJ databases">
        <title>Streptomyces sp. strain GY16 isolated from leaves of Broussonetia papyrifera.</title>
        <authorList>
            <person name="Mo P."/>
        </authorList>
    </citation>
    <scope>NUCLEOTIDE SEQUENCE [LARGE SCALE GENOMIC DNA]</scope>
    <source>
        <strain evidence="7 8">GY16</strain>
    </source>
</reference>
<organism evidence="7 8">
    <name type="scientific">Streptomyces phaeolivaceus</name>
    <dbReference type="NCBI Taxonomy" id="2653200"/>
    <lineage>
        <taxon>Bacteria</taxon>
        <taxon>Bacillati</taxon>
        <taxon>Actinomycetota</taxon>
        <taxon>Actinomycetes</taxon>
        <taxon>Kitasatosporales</taxon>
        <taxon>Streptomycetaceae</taxon>
        <taxon>Streptomyces</taxon>
    </lineage>
</organism>
<evidence type="ECO:0000256" key="3">
    <source>
        <dbReference type="ARBA" id="ARBA00023163"/>
    </source>
</evidence>
<protein>
    <submittedName>
        <fullName evidence="7">TetR/AcrR family transcriptional regulator</fullName>
    </submittedName>
</protein>
<dbReference type="PROSITE" id="PS50977">
    <property type="entry name" value="HTH_TETR_2"/>
    <property type="match status" value="1"/>
</dbReference>
<keyword evidence="8" id="KW-1185">Reference proteome</keyword>
<dbReference type="KEGG" id="sphv:F9278_41725"/>
<proteinExistence type="predicted"/>
<dbReference type="InterPro" id="IPR050109">
    <property type="entry name" value="HTH-type_TetR-like_transc_reg"/>
</dbReference>
<evidence type="ECO:0000256" key="5">
    <source>
        <dbReference type="SAM" id="MobiDB-lite"/>
    </source>
</evidence>
<feature type="domain" description="HTH tetR-type" evidence="6">
    <location>
        <begin position="34"/>
        <end position="94"/>
    </location>
</feature>
<dbReference type="InterPro" id="IPR011075">
    <property type="entry name" value="TetR_C"/>
</dbReference>
<keyword evidence="1" id="KW-0805">Transcription regulation</keyword>
<evidence type="ECO:0000259" key="6">
    <source>
        <dbReference type="PROSITE" id="PS50977"/>
    </source>
</evidence>
<dbReference type="EMBL" id="CP045096">
    <property type="protein sequence ID" value="QFR01627.1"/>
    <property type="molecule type" value="Genomic_DNA"/>
</dbReference>
<dbReference type="GO" id="GO:0000976">
    <property type="term" value="F:transcription cis-regulatory region binding"/>
    <property type="evidence" value="ECO:0007669"/>
    <property type="project" value="TreeGrafter"/>
</dbReference>
<name>A0A5P8KF32_9ACTN</name>
<dbReference type="InterPro" id="IPR001647">
    <property type="entry name" value="HTH_TetR"/>
</dbReference>
<dbReference type="Pfam" id="PF00440">
    <property type="entry name" value="TetR_N"/>
    <property type="match status" value="1"/>
</dbReference>
<dbReference type="PANTHER" id="PTHR30055">
    <property type="entry name" value="HTH-TYPE TRANSCRIPTIONAL REGULATOR RUTR"/>
    <property type="match status" value="1"/>
</dbReference>
<keyword evidence="3" id="KW-0804">Transcription</keyword>
<dbReference type="InterPro" id="IPR036271">
    <property type="entry name" value="Tet_transcr_reg_TetR-rel_C_sf"/>
</dbReference>
<sequence length="217" mass="23498">MYRKSIVSQAVSQMGSPSEGGSPMPRANNDPRALRSRAAALTAATELLTEGGPERVTHAAVAERAGMGRATVYRHWPDVPSLLLDTLAIGAHPVLTLDDGPLHDQLVTQMQQQADWLNQPVSASVIATVIERAERDDDIRGIREEMFGRADERFTDALTAAVARGELRPGTEKHARELISHILGPLLFQRFMLGAHLGRDTVADTVDAALAPWQPGT</sequence>
<dbReference type="PRINTS" id="PR00455">
    <property type="entry name" value="HTHTETR"/>
</dbReference>
<keyword evidence="2 4" id="KW-0238">DNA-binding</keyword>
<evidence type="ECO:0000313" key="7">
    <source>
        <dbReference type="EMBL" id="QFR01627.1"/>
    </source>
</evidence>
<feature type="region of interest" description="Disordered" evidence="5">
    <location>
        <begin position="1"/>
        <end position="30"/>
    </location>
</feature>
<dbReference type="Pfam" id="PF16859">
    <property type="entry name" value="TetR_C_11"/>
    <property type="match status" value="1"/>
</dbReference>
<evidence type="ECO:0000256" key="4">
    <source>
        <dbReference type="PROSITE-ProRule" id="PRU00335"/>
    </source>
</evidence>
<dbReference type="Gene3D" id="1.10.357.10">
    <property type="entry name" value="Tetracycline Repressor, domain 2"/>
    <property type="match status" value="1"/>
</dbReference>
<feature type="DNA-binding region" description="H-T-H motif" evidence="4">
    <location>
        <begin position="57"/>
        <end position="76"/>
    </location>
</feature>
<dbReference type="SUPFAM" id="SSF48498">
    <property type="entry name" value="Tetracyclin repressor-like, C-terminal domain"/>
    <property type="match status" value="1"/>
</dbReference>
<dbReference type="Proteomes" id="UP000327294">
    <property type="component" value="Chromosome"/>
</dbReference>
<feature type="compositionally biased region" description="Polar residues" evidence="5">
    <location>
        <begin position="1"/>
        <end position="16"/>
    </location>
</feature>
<dbReference type="AlphaFoldDB" id="A0A5P8KF32"/>
<dbReference type="SUPFAM" id="SSF46689">
    <property type="entry name" value="Homeodomain-like"/>
    <property type="match status" value="1"/>
</dbReference>
<dbReference type="PANTHER" id="PTHR30055:SF148">
    <property type="entry name" value="TETR-FAMILY TRANSCRIPTIONAL REGULATOR"/>
    <property type="match status" value="1"/>
</dbReference>
<dbReference type="InterPro" id="IPR009057">
    <property type="entry name" value="Homeodomain-like_sf"/>
</dbReference>
<evidence type="ECO:0000256" key="2">
    <source>
        <dbReference type="ARBA" id="ARBA00023125"/>
    </source>
</evidence>
<dbReference type="GO" id="GO:0003700">
    <property type="term" value="F:DNA-binding transcription factor activity"/>
    <property type="evidence" value="ECO:0007669"/>
    <property type="project" value="TreeGrafter"/>
</dbReference>
<dbReference type="Gene3D" id="1.10.10.60">
    <property type="entry name" value="Homeodomain-like"/>
    <property type="match status" value="1"/>
</dbReference>
<accession>A0A5P8KF32</accession>
<evidence type="ECO:0000313" key="8">
    <source>
        <dbReference type="Proteomes" id="UP000327294"/>
    </source>
</evidence>
<evidence type="ECO:0000256" key="1">
    <source>
        <dbReference type="ARBA" id="ARBA00023015"/>
    </source>
</evidence>